<gene>
    <name evidence="1" type="ORF">MWN34_00175</name>
</gene>
<organism evidence="1 2">
    <name type="scientific">Ancylobacter crimeensis</name>
    <dbReference type="NCBI Taxonomy" id="2579147"/>
    <lineage>
        <taxon>Bacteria</taxon>
        <taxon>Pseudomonadati</taxon>
        <taxon>Pseudomonadota</taxon>
        <taxon>Alphaproteobacteria</taxon>
        <taxon>Hyphomicrobiales</taxon>
        <taxon>Xanthobacteraceae</taxon>
        <taxon>Ancylobacter</taxon>
    </lineage>
</organism>
<keyword evidence="2" id="KW-1185">Reference proteome</keyword>
<protein>
    <submittedName>
        <fullName evidence="1">Uncharacterized protein</fullName>
    </submittedName>
</protein>
<dbReference type="RefSeq" id="WP_247025616.1">
    <property type="nucleotide sequence ID" value="NZ_JALKCH010000001.1"/>
</dbReference>
<evidence type="ECO:0000313" key="1">
    <source>
        <dbReference type="EMBL" id="MCK0195324.1"/>
    </source>
</evidence>
<sequence length="74" mass="8669">MFLIRLLLVLFVVVLGYWLYYVFAAADLYDPIGVAINEHMPRTLRDLSCRTLLRRHPDAVQEPAGCEHLWRVEL</sequence>
<accession>A0ABT0D5W1</accession>
<reference evidence="1 2" key="1">
    <citation type="submission" date="2022-04" db="EMBL/GenBank/DDBJ databases">
        <authorList>
            <person name="Grouzdev D.S."/>
            <person name="Pantiukh K.S."/>
            <person name="Krutkina M.S."/>
        </authorList>
    </citation>
    <scope>NUCLEOTIDE SEQUENCE [LARGE SCALE GENOMIC DNA]</scope>
    <source>
        <strain evidence="1 2">6x-1</strain>
    </source>
</reference>
<proteinExistence type="predicted"/>
<dbReference type="EMBL" id="JALKCH010000001">
    <property type="protein sequence ID" value="MCK0195324.1"/>
    <property type="molecule type" value="Genomic_DNA"/>
</dbReference>
<comment type="caution">
    <text evidence="1">The sequence shown here is derived from an EMBL/GenBank/DDBJ whole genome shotgun (WGS) entry which is preliminary data.</text>
</comment>
<name>A0ABT0D5W1_9HYPH</name>
<dbReference type="Proteomes" id="UP001203284">
    <property type="component" value="Unassembled WGS sequence"/>
</dbReference>
<evidence type="ECO:0000313" key="2">
    <source>
        <dbReference type="Proteomes" id="UP001203284"/>
    </source>
</evidence>